<name>A0A564ZJB1_9BACT</name>
<dbReference type="Pfam" id="PF13751">
    <property type="entry name" value="DDE_Tnp_1_6"/>
    <property type="match status" value="1"/>
</dbReference>
<dbReference type="InterPro" id="IPR025668">
    <property type="entry name" value="Tnp_DDE_dom"/>
</dbReference>
<accession>A0A564ZJB1</accession>
<evidence type="ECO:0000313" key="2">
    <source>
        <dbReference type="EMBL" id="VUZ85405.1"/>
    </source>
</evidence>
<dbReference type="EMBL" id="CABIKM010000026">
    <property type="protein sequence ID" value="VUZ85405.1"/>
    <property type="molecule type" value="Genomic_DNA"/>
</dbReference>
<evidence type="ECO:0000313" key="3">
    <source>
        <dbReference type="Proteomes" id="UP000334340"/>
    </source>
</evidence>
<evidence type="ECO:0000259" key="1">
    <source>
        <dbReference type="Pfam" id="PF13751"/>
    </source>
</evidence>
<keyword evidence="3" id="KW-1185">Reference proteome</keyword>
<organism evidence="2 3">
    <name type="scientific">Candidatus Methylomirabilis lanthanidiphila</name>
    <dbReference type="NCBI Taxonomy" id="2211376"/>
    <lineage>
        <taxon>Bacteria</taxon>
        <taxon>Candidatus Methylomirabilota</taxon>
        <taxon>Candidatus Methylomirabilia</taxon>
        <taxon>Candidatus Methylomirabilales</taxon>
        <taxon>Candidatus Methylomirabilaceae</taxon>
        <taxon>Candidatus Methylomirabilis</taxon>
    </lineage>
</organism>
<feature type="domain" description="Transposase DDE" evidence="1">
    <location>
        <begin position="21"/>
        <end position="82"/>
    </location>
</feature>
<protein>
    <recommendedName>
        <fullName evidence="1">Transposase DDE domain-containing protein</fullName>
    </recommendedName>
</protein>
<sequence length="92" mass="10250">MEGRPPSDSDPPPLNAPAIVQMRYKLRTAAGQAIYALRKAIVEPVFDQTKAGRGIQRFAFLGHAKVTAEWLLICLTHNLLKLFRARQRLPAA</sequence>
<proteinExistence type="predicted"/>
<dbReference type="Proteomes" id="UP000334340">
    <property type="component" value="Unassembled WGS sequence"/>
</dbReference>
<gene>
    <name evidence="2" type="ORF">MELA_01789</name>
</gene>
<reference evidence="2 3" key="1">
    <citation type="submission" date="2019-07" db="EMBL/GenBank/DDBJ databases">
        <authorList>
            <person name="Cremers G."/>
        </authorList>
    </citation>
    <scope>NUCLEOTIDE SEQUENCE [LARGE SCALE GENOMIC DNA]</scope>
</reference>
<dbReference type="AlphaFoldDB" id="A0A564ZJB1"/>